<evidence type="ECO:0000313" key="3">
    <source>
        <dbReference type="Proteomes" id="UP000217564"/>
    </source>
</evidence>
<feature type="region of interest" description="Disordered" evidence="1">
    <location>
        <begin position="1"/>
        <end position="45"/>
    </location>
</feature>
<reference evidence="2 3" key="1">
    <citation type="journal article" date="2017" name="Elife">
        <title>Extensive horizontal gene transfer in cheese-associated bacteria.</title>
        <authorList>
            <person name="Bonham K.S."/>
            <person name="Wolfe B.E."/>
            <person name="Dutton R.J."/>
        </authorList>
    </citation>
    <scope>NUCLEOTIDE SEQUENCE [LARGE SCALE GENOMIC DNA]</scope>
    <source>
        <strain evidence="2 3">947_7</strain>
    </source>
</reference>
<dbReference type="Proteomes" id="UP000217564">
    <property type="component" value="Unassembled WGS sequence"/>
</dbReference>
<proteinExistence type="predicted"/>
<protein>
    <recommendedName>
        <fullName evidence="4">Membrane dipeptidase</fullName>
    </recommendedName>
</protein>
<feature type="compositionally biased region" description="Basic residues" evidence="1">
    <location>
        <begin position="1"/>
        <end position="11"/>
    </location>
</feature>
<dbReference type="PROSITE" id="PS51365">
    <property type="entry name" value="RENAL_DIPEPTIDASE_2"/>
    <property type="match status" value="1"/>
</dbReference>
<dbReference type="EMBL" id="NRGP01000018">
    <property type="protein sequence ID" value="PCC45879.1"/>
    <property type="molecule type" value="Genomic_DNA"/>
</dbReference>
<name>A0A2A3Z2Y9_BREAU</name>
<dbReference type="InterPro" id="IPR008257">
    <property type="entry name" value="Pept_M19"/>
</dbReference>
<dbReference type="InterPro" id="IPR032466">
    <property type="entry name" value="Metal_Hydrolase"/>
</dbReference>
<evidence type="ECO:0008006" key="4">
    <source>
        <dbReference type="Google" id="ProtNLM"/>
    </source>
</evidence>
<comment type="caution">
    <text evidence="2">The sequence shown here is derived from an EMBL/GenBank/DDBJ whole genome shotgun (WGS) entry which is preliminary data.</text>
</comment>
<gene>
    <name evidence="2" type="ORF">CIK64_12630</name>
</gene>
<sequence length="423" mass="46711">MGRRLAQRHSGRSTTEAMQGSTSTPRSRVSIPEAPSLMSSDRESVLLSNSPVKNFTYSQIPTSSTTGISPNSPLSIDRICSAALQPTENRNEGHTMLYVDSLLCTPLEKERLEHRPALEEIAAGGVGCVTVTVGFWEDATESMDQLVRWQHMAEDNSDLVEIAYTADDIERIAQSGRCAILLGFQNVAFLQGRLGYVELFARMGTRVGQLTYNIQSDIGGSCYEPHDSGLSRYGKYVVREMNRCGMVVDLSHVGNTTTMDAIRHSAEPVAITHSNPAELAPHPRNKPSEVLDALKDNGGVIGLSVYRNIVGEYTTAERWSELVAWTVDRIGIDHVGIGTDFDQTGGKAYLEWMRQGRWAREIQYGAGSKANAGPQPRLGWFDDPSQFPNAETCLRDRGFVGAEVAKIMGGNWLEFYRRTFKKL</sequence>
<dbReference type="PANTHER" id="PTHR10443">
    <property type="entry name" value="MICROSOMAL DIPEPTIDASE"/>
    <property type="match status" value="1"/>
</dbReference>
<dbReference type="GO" id="GO:0006508">
    <property type="term" value="P:proteolysis"/>
    <property type="evidence" value="ECO:0007669"/>
    <property type="project" value="InterPro"/>
</dbReference>
<dbReference type="Pfam" id="PF01244">
    <property type="entry name" value="Peptidase_M19"/>
    <property type="match status" value="1"/>
</dbReference>
<evidence type="ECO:0000256" key="1">
    <source>
        <dbReference type="SAM" id="MobiDB-lite"/>
    </source>
</evidence>
<dbReference type="GO" id="GO:0070573">
    <property type="term" value="F:metallodipeptidase activity"/>
    <property type="evidence" value="ECO:0007669"/>
    <property type="project" value="InterPro"/>
</dbReference>
<dbReference type="PANTHER" id="PTHR10443:SF12">
    <property type="entry name" value="DIPEPTIDASE"/>
    <property type="match status" value="1"/>
</dbReference>
<accession>A0A2A3Z2Y9</accession>
<dbReference type="Gene3D" id="3.20.20.140">
    <property type="entry name" value="Metal-dependent hydrolases"/>
    <property type="match status" value="1"/>
</dbReference>
<evidence type="ECO:0000313" key="2">
    <source>
        <dbReference type="EMBL" id="PCC45879.1"/>
    </source>
</evidence>
<organism evidence="2 3">
    <name type="scientific">Brevibacterium aurantiacum</name>
    <dbReference type="NCBI Taxonomy" id="273384"/>
    <lineage>
        <taxon>Bacteria</taxon>
        <taxon>Bacillati</taxon>
        <taxon>Actinomycetota</taxon>
        <taxon>Actinomycetes</taxon>
        <taxon>Micrococcales</taxon>
        <taxon>Brevibacteriaceae</taxon>
        <taxon>Brevibacterium</taxon>
    </lineage>
</organism>
<dbReference type="AlphaFoldDB" id="A0A2A3Z2Y9"/>
<feature type="compositionally biased region" description="Polar residues" evidence="1">
    <location>
        <begin position="12"/>
        <end position="27"/>
    </location>
</feature>
<dbReference type="SUPFAM" id="SSF51556">
    <property type="entry name" value="Metallo-dependent hydrolases"/>
    <property type="match status" value="1"/>
</dbReference>